<keyword evidence="3" id="KW-1185">Reference proteome</keyword>
<organism evidence="2 3">
    <name type="scientific">Euplotes crassus</name>
    <dbReference type="NCBI Taxonomy" id="5936"/>
    <lineage>
        <taxon>Eukaryota</taxon>
        <taxon>Sar</taxon>
        <taxon>Alveolata</taxon>
        <taxon>Ciliophora</taxon>
        <taxon>Intramacronucleata</taxon>
        <taxon>Spirotrichea</taxon>
        <taxon>Hypotrichia</taxon>
        <taxon>Euplotida</taxon>
        <taxon>Euplotidae</taxon>
        <taxon>Moneuplotes</taxon>
    </lineage>
</organism>
<reference evidence="2" key="1">
    <citation type="submission" date="2023-07" db="EMBL/GenBank/DDBJ databases">
        <authorList>
            <consortium name="AG Swart"/>
            <person name="Singh M."/>
            <person name="Singh A."/>
            <person name="Seah K."/>
            <person name="Emmerich C."/>
        </authorList>
    </citation>
    <scope>NUCLEOTIDE SEQUENCE</scope>
    <source>
        <strain evidence="2">DP1</strain>
    </source>
</reference>
<name>A0AAD1XJ74_EUPCR</name>
<dbReference type="AlphaFoldDB" id="A0AAD1XJ74"/>
<accession>A0AAD1XJ74</accession>
<comment type="caution">
    <text evidence="2">The sequence shown here is derived from an EMBL/GenBank/DDBJ whole genome shotgun (WGS) entry which is preliminary data.</text>
</comment>
<keyword evidence="1" id="KW-0175">Coiled coil</keyword>
<dbReference type="Proteomes" id="UP001295684">
    <property type="component" value="Unassembled WGS sequence"/>
</dbReference>
<sequence length="301" mass="35209">MEPKFKRSKVFKDTANFKLKGTTFDAQHLDQFVQFGYSGVTHGVVRPTAVTTKNSFNPKMKHRREKYHNIRPDPAFVSLPRDMQKQGRYVDQYDGPSSLILITQPSHKKSSSKTRTYYNNFHTKLPAADPLKDDLEIKSHKRQLDNMQKLKESIDKGQRMKTENNFLRKRNRLLKTNWKHGIVGIDSIETPVNEVYKQIKTQRESLEKLKARRAKARLSNLVKRDISYESDHLNDPHTKKSVDLDHHWKTKRVNPENFRSTFTSIFTPLIPPQNQKRKENIILGETKGRQFNILSNTDRIG</sequence>
<dbReference type="EMBL" id="CAMPGE010015063">
    <property type="protein sequence ID" value="CAI2373706.1"/>
    <property type="molecule type" value="Genomic_DNA"/>
</dbReference>
<evidence type="ECO:0000313" key="3">
    <source>
        <dbReference type="Proteomes" id="UP001295684"/>
    </source>
</evidence>
<gene>
    <name evidence="2" type="ORF">ECRASSUSDP1_LOCUS15052</name>
</gene>
<feature type="coiled-coil region" evidence="1">
    <location>
        <begin position="192"/>
        <end position="219"/>
    </location>
</feature>
<proteinExistence type="predicted"/>
<evidence type="ECO:0000313" key="2">
    <source>
        <dbReference type="EMBL" id="CAI2373706.1"/>
    </source>
</evidence>
<protein>
    <submittedName>
        <fullName evidence="2">Uncharacterized protein</fullName>
    </submittedName>
</protein>
<evidence type="ECO:0000256" key="1">
    <source>
        <dbReference type="SAM" id="Coils"/>
    </source>
</evidence>